<evidence type="ECO:0000256" key="2">
    <source>
        <dbReference type="SAM" id="MobiDB-lite"/>
    </source>
</evidence>
<dbReference type="PANTHER" id="PTHR34491:SF74">
    <property type="entry name" value="DUF4456 DOMAIN-CONTAINING PROTEIN"/>
    <property type="match status" value="1"/>
</dbReference>
<feature type="region of interest" description="Disordered" evidence="2">
    <location>
        <begin position="1479"/>
        <end position="1544"/>
    </location>
</feature>
<feature type="compositionally biased region" description="Basic and acidic residues" evidence="2">
    <location>
        <begin position="668"/>
        <end position="677"/>
    </location>
</feature>
<feature type="region of interest" description="Disordered" evidence="2">
    <location>
        <begin position="240"/>
        <end position="265"/>
    </location>
</feature>
<feature type="compositionally biased region" description="Basic and acidic residues" evidence="2">
    <location>
        <begin position="2338"/>
        <end position="2357"/>
    </location>
</feature>
<feature type="region of interest" description="Disordered" evidence="2">
    <location>
        <begin position="500"/>
        <end position="524"/>
    </location>
</feature>
<feature type="compositionally biased region" description="Basic and acidic residues" evidence="2">
    <location>
        <begin position="2082"/>
        <end position="2092"/>
    </location>
</feature>
<feature type="region of interest" description="Disordered" evidence="2">
    <location>
        <begin position="1393"/>
        <end position="1462"/>
    </location>
</feature>
<reference evidence="3 4" key="1">
    <citation type="submission" date="2017-09" db="EMBL/GenBank/DDBJ databases">
        <title>Genome sequencing of Besnoitia besnoiti strain Bb-Ger1.</title>
        <authorList>
            <person name="Schares G."/>
            <person name="Venepally P."/>
            <person name="Lorenzi H.A."/>
        </authorList>
    </citation>
    <scope>NUCLEOTIDE SEQUENCE [LARGE SCALE GENOMIC DNA]</scope>
    <source>
        <strain evidence="3 4">Bb-Ger1</strain>
    </source>
</reference>
<feature type="region of interest" description="Disordered" evidence="2">
    <location>
        <begin position="2492"/>
        <end position="2563"/>
    </location>
</feature>
<feature type="compositionally biased region" description="Polar residues" evidence="2">
    <location>
        <begin position="2660"/>
        <end position="2670"/>
    </location>
</feature>
<organism evidence="3 4">
    <name type="scientific">Besnoitia besnoiti</name>
    <name type="common">Apicomplexan protozoan</name>
    <dbReference type="NCBI Taxonomy" id="94643"/>
    <lineage>
        <taxon>Eukaryota</taxon>
        <taxon>Sar</taxon>
        <taxon>Alveolata</taxon>
        <taxon>Apicomplexa</taxon>
        <taxon>Conoidasida</taxon>
        <taxon>Coccidia</taxon>
        <taxon>Eucoccidiorida</taxon>
        <taxon>Eimeriorina</taxon>
        <taxon>Sarcocystidae</taxon>
        <taxon>Besnoitia</taxon>
    </lineage>
</organism>
<feature type="region of interest" description="Disordered" evidence="2">
    <location>
        <begin position="2053"/>
        <end position="2096"/>
    </location>
</feature>
<feature type="compositionally biased region" description="Basic and acidic residues" evidence="2">
    <location>
        <begin position="1157"/>
        <end position="1178"/>
    </location>
</feature>
<evidence type="ECO:0000256" key="1">
    <source>
        <dbReference type="SAM" id="Coils"/>
    </source>
</evidence>
<feature type="compositionally biased region" description="Polar residues" evidence="2">
    <location>
        <begin position="3744"/>
        <end position="3753"/>
    </location>
</feature>
<feature type="compositionally biased region" description="Polar residues" evidence="2">
    <location>
        <begin position="3217"/>
        <end position="3233"/>
    </location>
</feature>
<feature type="region of interest" description="Disordered" evidence="2">
    <location>
        <begin position="1920"/>
        <end position="2030"/>
    </location>
</feature>
<feature type="compositionally biased region" description="Low complexity" evidence="2">
    <location>
        <begin position="3328"/>
        <end position="3337"/>
    </location>
</feature>
<feature type="compositionally biased region" description="Low complexity" evidence="2">
    <location>
        <begin position="170"/>
        <end position="190"/>
    </location>
</feature>
<dbReference type="PANTHER" id="PTHR34491">
    <property type="entry name" value="A-TYPE INCLUSION PROTEIN, PUTATIVE-RELATED"/>
    <property type="match status" value="1"/>
</dbReference>
<feature type="compositionally biased region" description="Basic and acidic residues" evidence="2">
    <location>
        <begin position="4210"/>
        <end position="4239"/>
    </location>
</feature>
<feature type="compositionally biased region" description="Basic and acidic residues" evidence="2">
    <location>
        <begin position="688"/>
        <end position="703"/>
    </location>
</feature>
<feature type="compositionally biased region" description="Basic residues" evidence="2">
    <location>
        <begin position="2511"/>
        <end position="2526"/>
    </location>
</feature>
<feature type="region of interest" description="Disordered" evidence="2">
    <location>
        <begin position="3145"/>
        <end position="3170"/>
    </location>
</feature>
<feature type="region of interest" description="Disordered" evidence="2">
    <location>
        <begin position="2604"/>
        <end position="2695"/>
    </location>
</feature>
<feature type="compositionally biased region" description="Basic and acidic residues" evidence="2">
    <location>
        <begin position="988"/>
        <end position="1000"/>
    </location>
</feature>
<feature type="compositionally biased region" description="Low complexity" evidence="2">
    <location>
        <begin position="1713"/>
        <end position="1724"/>
    </location>
</feature>
<feature type="compositionally biased region" description="Acidic residues" evidence="2">
    <location>
        <begin position="621"/>
        <end position="630"/>
    </location>
</feature>
<feature type="compositionally biased region" description="Acidic residues" evidence="2">
    <location>
        <begin position="1482"/>
        <end position="1492"/>
    </location>
</feature>
<feature type="region of interest" description="Disordered" evidence="2">
    <location>
        <begin position="570"/>
        <end position="949"/>
    </location>
</feature>
<feature type="compositionally biased region" description="Acidic residues" evidence="2">
    <location>
        <begin position="1507"/>
        <end position="1526"/>
    </location>
</feature>
<feature type="region of interest" description="Disordered" evidence="2">
    <location>
        <begin position="2169"/>
        <end position="2412"/>
    </location>
</feature>
<feature type="compositionally biased region" description="Basic and acidic residues" evidence="2">
    <location>
        <begin position="248"/>
        <end position="263"/>
    </location>
</feature>
<feature type="region of interest" description="Disordered" evidence="2">
    <location>
        <begin position="3714"/>
        <end position="3762"/>
    </location>
</feature>
<protein>
    <submittedName>
        <fullName evidence="3">Uncharacterized protein</fullName>
    </submittedName>
</protein>
<feature type="compositionally biased region" description="Basic and acidic residues" evidence="2">
    <location>
        <begin position="1084"/>
        <end position="1105"/>
    </location>
</feature>
<feature type="compositionally biased region" description="Acidic residues" evidence="2">
    <location>
        <begin position="1179"/>
        <end position="1188"/>
    </location>
</feature>
<feature type="compositionally biased region" description="Acidic residues" evidence="2">
    <location>
        <begin position="1013"/>
        <end position="1022"/>
    </location>
</feature>
<dbReference type="GeneID" id="40312195"/>
<feature type="region of interest" description="Disordered" evidence="2">
    <location>
        <begin position="170"/>
        <end position="213"/>
    </location>
</feature>
<dbReference type="Proteomes" id="UP000224006">
    <property type="component" value="Unassembled WGS sequence"/>
</dbReference>
<evidence type="ECO:0000313" key="3">
    <source>
        <dbReference type="EMBL" id="PFH34117.1"/>
    </source>
</evidence>
<feature type="region of interest" description="Disordered" evidence="2">
    <location>
        <begin position="3183"/>
        <end position="3270"/>
    </location>
</feature>
<comment type="caution">
    <text evidence="3">The sequence shown here is derived from an EMBL/GenBank/DDBJ whole genome shotgun (WGS) entry which is preliminary data.</text>
</comment>
<proteinExistence type="predicted"/>
<feature type="compositionally biased region" description="Polar residues" evidence="2">
    <location>
        <begin position="3155"/>
        <end position="3167"/>
    </location>
</feature>
<feature type="compositionally biased region" description="Basic and acidic residues" evidence="2">
    <location>
        <begin position="1864"/>
        <end position="1882"/>
    </location>
</feature>
<accession>A0A2A9MER2</accession>
<feature type="compositionally biased region" description="Polar residues" evidence="2">
    <location>
        <begin position="3809"/>
        <end position="3818"/>
    </location>
</feature>
<feature type="compositionally biased region" description="Low complexity" evidence="2">
    <location>
        <begin position="1976"/>
        <end position="1998"/>
    </location>
</feature>
<feature type="region of interest" description="Disordered" evidence="2">
    <location>
        <begin position="1084"/>
        <end position="1127"/>
    </location>
</feature>
<feature type="compositionally biased region" description="Basic and acidic residues" evidence="2">
    <location>
        <begin position="2643"/>
        <end position="2658"/>
    </location>
</feature>
<feature type="coiled-coil region" evidence="1">
    <location>
        <begin position="3448"/>
        <end position="3482"/>
    </location>
</feature>
<feature type="compositionally biased region" description="Basic and acidic residues" evidence="2">
    <location>
        <begin position="1206"/>
        <end position="1215"/>
    </location>
</feature>
<keyword evidence="1" id="KW-0175">Coiled coil</keyword>
<feature type="compositionally biased region" description="Basic and acidic residues" evidence="2">
    <location>
        <begin position="744"/>
        <end position="763"/>
    </location>
</feature>
<keyword evidence="4" id="KW-1185">Reference proteome</keyword>
<feature type="compositionally biased region" description="Basic and acidic residues" evidence="2">
    <location>
        <begin position="968"/>
        <end position="980"/>
    </location>
</feature>
<feature type="compositionally biased region" description="Acidic residues" evidence="2">
    <location>
        <begin position="832"/>
        <end position="852"/>
    </location>
</feature>
<feature type="compositionally biased region" description="Basic and acidic residues" evidence="2">
    <location>
        <begin position="27"/>
        <end position="45"/>
    </location>
</feature>
<feature type="region of interest" description="Disordered" evidence="2">
    <location>
        <begin position="1713"/>
        <end position="1756"/>
    </location>
</feature>
<feature type="compositionally biased region" description="Low complexity" evidence="2">
    <location>
        <begin position="3235"/>
        <end position="3247"/>
    </location>
</feature>
<feature type="region of interest" description="Disordered" evidence="2">
    <location>
        <begin position="3800"/>
        <end position="3900"/>
    </location>
</feature>
<feature type="compositionally biased region" description="Acidic residues" evidence="2">
    <location>
        <begin position="790"/>
        <end position="808"/>
    </location>
</feature>
<sequence>MFAGFRPSPSPTRPKAPFVCRPLESSSEERRISCHRENAEKRSRSAADVPGAAIDRLSHIQPSPVSPPSRSVCQSPDCVDDFDTDLVPFPERRLSSPGDTSSATDLAAPLPDASACALCGCDQLVIEESQLEEEVSKVCRRYARSLSACACLRSTSSGFHLRTTSSFALSSSPAASVPSSPRRSSFSEFFAPPPPPSSEPLSPASTTDNSSCRPPAADFSPLCQSSLVADAGSHVFPHCDGAEEPLGLEERLPSPQGDRKASAVEETDNARVLLGVCSQLQDARDSAAAHSVPAPAHLLPEPKTYEPEGGVWLSVRFESVSEATTASFVGPHSAVCLTLSVAAASPRSREQALGAADETGVCSIEEAEETTLDSLGSLFAEPETRADEPAPPGYALLSSVPAQAAPTHLAPHLETGCVAPEGISPASFILEDTAGEVEQGIPAPPEVTPLETLVDTDYEGESDEQEDSEEEDIGIGVFFATAADTRGVFTLNESERYQSRAAPQVASMSRTQAAGDVTGTDDPRGEDVGEFVRLDLAFGCKPAATAERQTPDWERDLILRSLVALSASEEGTHASYGHPETEAEREEVKKQDTEEEKVDHVFGAPPSPGSLSFIEHTGQADDTDSSEDVPEEKPESSAGGESNAAELESVAFPCGRDVSSEVDNNSGTDERGFRESRMSCTKAGQADRFARETADPQASRDEAALTFPQEDSSNPSERESPRNSDLQEAAESADAAETRGGSGSDRHVEDSESGSKEAEDSYRDGQSPRQHPGGDSSGREADSSRRDSDQSDTEEDETSSEEETESDETGVITDTEAESSLGESGESSTVGESEESQEESEATSSSGDEEFENEHATSSGRSESERSEEELTAVFACEEEEDYSREAEEVESEDAAGVATGNTDSGNAAENRGHDNDFGLVEKGVGQAASDSAVCEAARGIEPEEGENVLYDSDVSSLFSALLAETKQGPESKENDERAQRTSPSEELEAKSKSSDDASAGRDGVGLTVAEGDATEELETLNELEKDLNEVLDAYDGGYSSFVSLVSSASSAAQPGLHATFSGPLLCVAPSLVDAELTLTSAVDEKEPREVKQAGIADSRDTRNEESDDESLGAVFAFGADNGEDDGVSDVIVDQLRLLAKAAQNQTEDVSEPEETTAAKEDKGIPTEALQRDRREEVESGESDDDQEDTHQCEHEEGDFAPQGLKTDDAAKYTSEEAEEEARFQQTQDDFEGSVASPASEDSAQAGAAENLNIEKAGPRIVAASRAPSRFKSSPTQSTEPLEPPPFFSLFPRQPLWRPRTPALQSIQSSQSFPASSSAAVSCAACAHRVAAAPHSSSVPQSTRSSPAFAPAHSRAFSFPEGQGFSCAPTPKPASNPFLPILSSQRPARFVCPSCSESPSASSRSGEEAEENSFWHGAVQSEESEDPEETVLSLSREGRDSGDQQKAASTEAQGFKPLANATPEPVFVFREATSSPRVIVESDVEADDFEQQEAERADNPVAVSGDVSDEAESDNAVDSEVEEAPESESRPLGESEKVDELRSSYDKEGAALRPVIAERSLVESELADEATADHSESVRPSPSPGSTFFEAVPLFALTPSVSALEDLRYEDVCAERLAEGDRAAERADHSLRAPASDFRSDAGELIPVGALPVPDETRQALTHACPEHFTIYTRSPSEFSRQSSKSLLAPGTALQADPFLVAATHEFASFAPPSLPSSASDSALRTASTDALTQAGEPHATGADASPPETPAGQDELRAPEPLLSTVEAPGEAGAKGGKETEHHKAFLEGIEAEEAEPKPNEFRALAGPVARFPYASQVSCEKVQQSNGAHSEQTERSGVQAEANLLDGEESSRDLCPSFPAADEGHVEDEAKPVSENKSIVDQDSGDGGDVEQPLSPLSVSLGLPASCRGSCAAAFRAASSQADVVDAPNGDTSLNVGGVLEGPRDRPSDCTPGSGQAPENEDPPVPTRSLPERQASLQASPSASAAGEEAAAHQPSVANETAQLPRPPVPRVEELADAQTAPAEVSVETSVLPLDSSVSGPVEVLQACDEDRGAEAAEPEGIAPEAAQLKPDVNCVDTEASPRPEEDSGLRELPTFGVVPSTPLNAAVLAGNAASQADVGPALPHSQILPFSLPLVRVLSPPYCSPPSQSCSPASCFSFSTRKAPVECQDARRAEETADQEGDAKTQASATPQPSEGFRAHSASSREKPVAGSSPSSGAGVTSSPHSSPASPSHIASASLSSSAGNAPAGREPTRFFPPVRGSGGLAKAARGRPSLLPRRLPPPPLELTRVSTNAGDEETPRRASESSPRSCVAESTKEANHSPALLPSHAHKKRVTENERKEGNSRSARVETAKDIGVLEAASSALPKRRPSSSSALSPGVNEPTNSTPRVSSRQPLRRIEPTSVRCRNSAVAAPPTVCGDLRALPSSFSSVSPILSLLLRSIESQGHTPSTGVAGRPCDLAAICEFSKTWPHTGDDSRDTVHRDVSVSACPRFGSSPPSESALAPAPRRREHRTKIKQRKKHPSLEARRPSVARRRHERDIAHHEAGLPSPPPTVFPRKFRAASTPQNVWVSRAEAQRDTPARNQTGACSRIGFTGEGTELARQAESRQISPPSHFIGRAAPASASPSSPLTPDSGGTESREDTVAFRHGEAPRRQTVTVSIQADTGITGATPHISASRLQNTQSARQRRSPFSSAYAAAASSSYGFRANPAARFTGRLYEPAAYCVSATFDPIPSFSKKQSILDELFNTPVASPCSCGKNASSGSSSPRCVAYSHSLPSAGKMLPSAAMPRNPVIVPLSPSEAAEMHKNNPRTGRRPWLCGDTGGNKWRSGPTNGRRWQTPPARPAAAPASGGARRREFLSECCTAFCAPGTGESSSPYTSYAAYTGPSHPAGDRGVPSPVYVSPVSGAPLTRVYYSGEDSAALPAVQRSASCFFAQPTGGARFQSNGSPVPTDAAAGGAGATSGVLRSYVPNSPLAADRGVSPSVPATHVWRSVTPPPRLPSATTACGLANSTSATVPYPVYQPGGGDASASYAASPSGFQALPPADTGGPYAVRGPHVTGGSVDGTGAPAAPYRSQVCPVSTTVTHQPATSSQPESASHTNAAGTWVFHPHGSIVNAASVPSAGPAEVIVSPPPAAASSIVKDDSAQGYASPTNLMSKNTGEFGAVGGERYTVGSESVRTATEAGFQAESQQKDDREGTRPLYPIAAASGRSSPSQANFRGSTPQAPRSPSTPSREPTTSLHPPASGLAPRRTNSRPLTGAGAPNLAGAFSSLAAGGPSPSSLAAASSLPCFRMPSGPLVGSASGSMLRGQLGRQNGEGLRSSFSSRRNSIIAGRDDGSELAGETRGVRTGLSRTSSKEMGGLLDTALPMRPRDSSADSPFEGRFSSRGDSGGDRQASAGESGRDGPARPGFWYRNASTNEAADQDGGKANGILSDPRDHMLNTLNKLAKVQEKLHALQQQVQQQTEELQTYYNSYTTAEAIKNSLETSMADCNVCYTRRSTQLNEVEKRLKVLTAENLTGCSTEELEELAQELEATLYKLTAVQTQREAGVSEFCTDESPRPLLPFSSDCLPDPKTTFIVPEEPAAMVAVDDCVALGEEVDTEMSDILKDLKLAQQMHVAFRKEYRRIQMKVDQEVNVFDVDLRKLTGVERMLEERLRKLFCLTGDTDYADVSDSALQDYFRTVNYAVRRVYRHLALREAGYRVPTFPAADGQKDSPRNGIPQSPTNGPAARGGRTASSVSLRSPKTQDREEVPSFDLFSVVPFRYPRRAPQPVQRRGGGETRSALQCLPLALGSGIPHPASTQTHSSTADIDEQSGVGLSPSYRLVVTPKSGAPGGRPRSPHAPAKEHDLGALRPLRARGSGLASATQRTGQPEIESQRKDSREERVREARPLAREGLLSVVKHAMREEGLEPAYDAGRQDRDGNASSRSGSEGGQRREWRPVYSGDVRVDSALSPSPRSHLRYESASMTPSYGSSVPRRSRQPQDNSDAYGESWLAALPAYISQGSDDHRERSRDSSQDSVIIARSYRGSLGDDAAVAMGRTAESPSGAGNTLLGSPANRSASAHAVSPRPRAVSSQSSKLHAASAFTGEVSEQIVSERQAAPREATLKAETEERARLHQLQEGRARQPAIVARERTHMQALRTLSGGHDGKTSAAADDNRRTHGRRHLPATASAGALPEPPSSVLAAGGESDSGATSDENQKLKRDLLSLIETRLERRPRERRADPRPAPRGTHSADEGENAIARELVRSLHDSLPALPRRAADKENRQAGGRFRASAAGETARFARSGSAEGMRRQFSVKLLRDNSVSSESGTYLHANLIEATSPRGSRNASVSEAITAAEHAALMFRQQATRATGSENNDAATALIRQRNTRSSHSGVSPAFSLALATPGDDASKAMDRKEAKRHSAALDALGQTDEISGLIQLTGRALSMGER</sequence>
<feature type="compositionally biased region" description="Polar residues" evidence="2">
    <location>
        <begin position="2375"/>
        <end position="2398"/>
    </location>
</feature>
<feature type="compositionally biased region" description="Low complexity" evidence="2">
    <location>
        <begin position="818"/>
        <end position="831"/>
    </location>
</feature>
<name>A0A2A9MER2_BESBE</name>
<feature type="region of interest" description="Disordered" evidence="2">
    <location>
        <begin position="4051"/>
        <end position="4101"/>
    </location>
</feature>
<feature type="region of interest" description="Disordered" evidence="2">
    <location>
        <begin position="961"/>
        <end position="1022"/>
    </location>
</feature>
<feature type="region of interest" description="Disordered" evidence="2">
    <location>
        <begin position="1142"/>
        <end position="1294"/>
    </location>
</feature>
<feature type="region of interest" description="Disordered" evidence="2">
    <location>
        <begin position="4270"/>
        <end position="4301"/>
    </location>
</feature>
<feature type="compositionally biased region" description="Low complexity" evidence="2">
    <location>
        <begin position="1393"/>
        <end position="1404"/>
    </location>
</feature>
<feature type="region of interest" description="Disordered" evidence="2">
    <location>
        <begin position="3920"/>
        <end position="3998"/>
    </location>
</feature>
<feature type="compositionally biased region" description="Low complexity" evidence="2">
    <location>
        <begin position="2212"/>
        <end position="2251"/>
    </location>
</feature>
<evidence type="ECO:0000313" key="4">
    <source>
        <dbReference type="Proteomes" id="UP000224006"/>
    </source>
</evidence>
<dbReference type="KEGG" id="bbes:BESB_072690"/>
<dbReference type="EMBL" id="NWUJ01000007">
    <property type="protein sequence ID" value="PFH34117.1"/>
    <property type="molecule type" value="Genomic_DNA"/>
</dbReference>
<feature type="region of interest" description="Disordered" evidence="2">
    <location>
        <begin position="1"/>
        <end position="74"/>
    </location>
</feature>
<feature type="compositionally biased region" description="Basic and acidic residues" evidence="2">
    <location>
        <begin position="777"/>
        <end position="789"/>
    </location>
</feature>
<feature type="compositionally biased region" description="Basic and acidic residues" evidence="2">
    <location>
        <begin position="3885"/>
        <end position="3900"/>
    </location>
</feature>
<dbReference type="RefSeq" id="XP_029218126.1">
    <property type="nucleotide sequence ID" value="XM_029365642.1"/>
</dbReference>
<feature type="compositionally biased region" description="Polar residues" evidence="2">
    <location>
        <begin position="4054"/>
        <end position="4072"/>
    </location>
</feature>
<dbReference type="OrthoDB" id="347792at2759"/>
<feature type="region of interest" description="Disordered" evidence="2">
    <location>
        <begin position="2810"/>
        <end position="2857"/>
    </location>
</feature>
<gene>
    <name evidence="3" type="ORF">BESB_072690</name>
</gene>
<dbReference type="STRING" id="94643.A0A2A9MER2"/>
<feature type="region of interest" description="Disordered" evidence="2">
    <location>
        <begin position="1824"/>
        <end position="1901"/>
    </location>
</feature>
<feature type="region of interest" description="Disordered" evidence="2">
    <location>
        <begin position="4153"/>
        <end position="4251"/>
    </location>
</feature>
<feature type="compositionally biased region" description="Low complexity" evidence="2">
    <location>
        <begin position="2499"/>
        <end position="2510"/>
    </location>
</feature>
<feature type="compositionally biased region" description="Basic and acidic residues" evidence="2">
    <location>
        <begin position="1527"/>
        <end position="1544"/>
    </location>
</feature>
<dbReference type="VEuPathDB" id="ToxoDB:BESB_072690"/>
<feature type="compositionally biased region" description="Low complexity" evidence="2">
    <location>
        <begin position="2624"/>
        <end position="2633"/>
    </location>
</feature>
<feature type="compositionally biased region" description="Acidic residues" evidence="2">
    <location>
        <begin position="866"/>
        <end position="894"/>
    </location>
</feature>
<feature type="compositionally biased region" description="Basic and acidic residues" evidence="2">
    <location>
        <begin position="579"/>
        <end position="600"/>
    </location>
</feature>
<feature type="region of interest" description="Disordered" evidence="2">
    <location>
        <begin position="3310"/>
        <end position="3421"/>
    </location>
</feature>